<dbReference type="EMBL" id="BK016213">
    <property type="protein sequence ID" value="DAG02662.1"/>
    <property type="molecule type" value="Genomic_DNA"/>
</dbReference>
<dbReference type="Pfam" id="PF04404">
    <property type="entry name" value="ERF"/>
    <property type="match status" value="1"/>
</dbReference>
<reference evidence="1" key="1">
    <citation type="journal article" date="2021" name="Proc. Natl. Acad. Sci. U.S.A.">
        <title>A Catalog of Tens of Thousands of Viruses from Human Metagenomes Reveals Hidden Associations with Chronic Diseases.</title>
        <authorList>
            <person name="Tisza M.J."/>
            <person name="Buck C.B."/>
        </authorList>
    </citation>
    <scope>NUCLEOTIDE SEQUENCE</scope>
    <source>
        <strain evidence="1">CtCpP1</strain>
    </source>
</reference>
<sequence>MENNSLNRKFAEVLNEVPNFSTDETANAGSRTYKYLNLATLLKNIKPIFEKHGLAFTQKVTFDGTGDGRQILGTIETIIFDDTDQMTVCEYPFFVTGDPQQVGSAITYARRYSLTTILGIFPDKDDDGSYAKQQYNTADKPIGADQYATLVKAMDAHQLPTEARGEFISGTLNRPVKGWRGITQADLTKLMDAINRM</sequence>
<dbReference type="InterPro" id="IPR007499">
    <property type="entry name" value="ERF_bacteria_virus"/>
</dbReference>
<organism evidence="1">
    <name type="scientific">Myoviridae sp. ctCpP1</name>
    <dbReference type="NCBI Taxonomy" id="2825054"/>
    <lineage>
        <taxon>Viruses</taxon>
        <taxon>Duplodnaviria</taxon>
        <taxon>Heunggongvirae</taxon>
        <taxon>Uroviricota</taxon>
        <taxon>Caudoviricetes</taxon>
    </lineage>
</organism>
<proteinExistence type="predicted"/>
<name>A0A8S5V7H9_9CAUD</name>
<accession>A0A8S5V7H9</accession>
<protein>
    <submittedName>
        <fullName evidence="1">ERF superfamily protein</fullName>
    </submittedName>
</protein>
<evidence type="ECO:0000313" key="1">
    <source>
        <dbReference type="EMBL" id="DAG02662.1"/>
    </source>
</evidence>